<evidence type="ECO:0000313" key="1">
    <source>
        <dbReference type="EMBL" id="GIY77346.1"/>
    </source>
</evidence>
<dbReference type="Proteomes" id="UP001054837">
    <property type="component" value="Unassembled WGS sequence"/>
</dbReference>
<dbReference type="AlphaFoldDB" id="A0AAV4W3L6"/>
<gene>
    <name evidence="1" type="ORF">CDAR_621331</name>
</gene>
<proteinExistence type="predicted"/>
<sequence length="127" mass="14810">MLFLITSTFPQIQLIIHFRSQFHKRYKGIVGGGAESVQHEYHHPVPIAQYSKYKVTKIHQHMKLTLPDLATVDLHFSSPQYPQSSSVFPFCLLQASPKETKEENQQKQEFNEHFDIPSANLNYKRKL</sequence>
<accession>A0AAV4W3L6</accession>
<protein>
    <submittedName>
        <fullName evidence="1">Uncharacterized protein</fullName>
    </submittedName>
</protein>
<name>A0AAV4W3L6_9ARAC</name>
<organism evidence="1 2">
    <name type="scientific">Caerostris darwini</name>
    <dbReference type="NCBI Taxonomy" id="1538125"/>
    <lineage>
        <taxon>Eukaryota</taxon>
        <taxon>Metazoa</taxon>
        <taxon>Ecdysozoa</taxon>
        <taxon>Arthropoda</taxon>
        <taxon>Chelicerata</taxon>
        <taxon>Arachnida</taxon>
        <taxon>Araneae</taxon>
        <taxon>Araneomorphae</taxon>
        <taxon>Entelegynae</taxon>
        <taxon>Araneoidea</taxon>
        <taxon>Araneidae</taxon>
        <taxon>Caerostris</taxon>
    </lineage>
</organism>
<evidence type="ECO:0000313" key="2">
    <source>
        <dbReference type="Proteomes" id="UP001054837"/>
    </source>
</evidence>
<comment type="caution">
    <text evidence="1">The sequence shown here is derived from an EMBL/GenBank/DDBJ whole genome shotgun (WGS) entry which is preliminary data.</text>
</comment>
<reference evidence="1 2" key="1">
    <citation type="submission" date="2021-06" db="EMBL/GenBank/DDBJ databases">
        <title>Caerostris darwini draft genome.</title>
        <authorList>
            <person name="Kono N."/>
            <person name="Arakawa K."/>
        </authorList>
    </citation>
    <scope>NUCLEOTIDE SEQUENCE [LARGE SCALE GENOMIC DNA]</scope>
</reference>
<dbReference type="EMBL" id="BPLQ01014101">
    <property type="protein sequence ID" value="GIY77346.1"/>
    <property type="molecule type" value="Genomic_DNA"/>
</dbReference>
<keyword evidence="2" id="KW-1185">Reference proteome</keyword>